<evidence type="ECO:0000313" key="1">
    <source>
        <dbReference type="EMBL" id="MPM66436.1"/>
    </source>
</evidence>
<accession>A0A645BM54</accession>
<gene>
    <name evidence="1" type="ORF">SDC9_113343</name>
</gene>
<reference evidence="1" key="1">
    <citation type="submission" date="2019-08" db="EMBL/GenBank/DDBJ databases">
        <authorList>
            <person name="Kucharzyk K."/>
            <person name="Murdoch R.W."/>
            <person name="Higgins S."/>
            <person name="Loffler F."/>
        </authorList>
    </citation>
    <scope>NUCLEOTIDE SEQUENCE</scope>
</reference>
<proteinExistence type="predicted"/>
<comment type="caution">
    <text evidence="1">The sequence shown here is derived from an EMBL/GenBank/DDBJ whole genome shotgun (WGS) entry which is preliminary data.</text>
</comment>
<organism evidence="1">
    <name type="scientific">bioreactor metagenome</name>
    <dbReference type="NCBI Taxonomy" id="1076179"/>
    <lineage>
        <taxon>unclassified sequences</taxon>
        <taxon>metagenomes</taxon>
        <taxon>ecological metagenomes</taxon>
    </lineage>
</organism>
<sequence length="107" mass="11991">MRGVGDGRHLFAHQRRVLDRVELRERAYAQSLALDKLQPVHPRDVFQVDDALHALQNILLEQQDHVSPASHQHASAGLGGRELRGLRETFGGDIVKIRQSHSCSSLL</sequence>
<name>A0A645BM54_9ZZZZ</name>
<dbReference type="AlphaFoldDB" id="A0A645BM54"/>
<protein>
    <submittedName>
        <fullName evidence="1">Uncharacterized protein</fullName>
    </submittedName>
</protein>
<dbReference type="EMBL" id="VSSQ01021082">
    <property type="protein sequence ID" value="MPM66436.1"/>
    <property type="molecule type" value="Genomic_DNA"/>
</dbReference>